<dbReference type="PANTHER" id="PTHR18968">
    <property type="entry name" value="THIAMINE PYROPHOSPHATE ENZYMES"/>
    <property type="match status" value="1"/>
</dbReference>
<dbReference type="Pfam" id="PF00205">
    <property type="entry name" value="TPP_enzyme_M"/>
    <property type="match status" value="1"/>
</dbReference>
<dbReference type="InterPro" id="IPR029061">
    <property type="entry name" value="THDP-binding"/>
</dbReference>
<dbReference type="InterPro" id="IPR012000">
    <property type="entry name" value="Thiamin_PyroP_enz_cen_dom"/>
</dbReference>
<dbReference type="EMBL" id="QKNV01000011">
    <property type="protein sequence ID" value="PZA23129.1"/>
    <property type="molecule type" value="Genomic_DNA"/>
</dbReference>
<evidence type="ECO:0000313" key="8">
    <source>
        <dbReference type="EMBL" id="PZA23129.1"/>
    </source>
</evidence>
<dbReference type="GO" id="GO:0030976">
    <property type="term" value="F:thiamine pyrophosphate binding"/>
    <property type="evidence" value="ECO:0007669"/>
    <property type="project" value="InterPro"/>
</dbReference>
<evidence type="ECO:0000256" key="2">
    <source>
        <dbReference type="ARBA" id="ARBA00023052"/>
    </source>
</evidence>
<evidence type="ECO:0000259" key="6">
    <source>
        <dbReference type="Pfam" id="PF02776"/>
    </source>
</evidence>
<feature type="domain" description="Thiamine pyrophosphate enzyme central" evidence="4">
    <location>
        <begin position="193"/>
        <end position="327"/>
    </location>
</feature>
<dbReference type="Gene3D" id="3.40.50.1220">
    <property type="entry name" value="TPP-binding domain"/>
    <property type="match status" value="1"/>
</dbReference>
<sequence>MSRPAAEALLDVIRDWGADKLFTCPGSTEAAVLDALVTRTDVELVLTTHEGVAVSMADGLARVTRSPSVAYLHANVGLTNGLSHLYAAQLAYSPVVVLNGVKASSIQAREGFTTGRRMRDLVHQYVKSDWQSLTTEAIPEDVNRAFRTAVTEPAGPVWVALAQDLLESGAPVSAPTVDRFRFDSRTAPSPDAVQRAAELIAAAERPLLVAGSELARVGAVEDLVALAEQLGAPVVHEDRRGFERPGFPTDHPHFRGQYEIGHPLVQQADLLVFLGARVFNEFEPAKAPPLPAGVPLVHSHTDPKHIAMVHGVDAALVGDQRLVLQALAAALPASTSREVPPAPPVERRPRTAAGAPLHPADVVEVVTGSLRGAALVGDATTAGGILQQQAHQHTGDDYFVSTSGSLGWGMGAALGIAMGMPDRQVAAVLGDGVFQFGMPALWSAARTGLPVTYVVMNNQSYAAVGAALRRFGGVAVERQHYPGVDIAGPHIADISTAFGVPGQRVDTLADLRECLERSRRADHPTLVEVMTDPAQFGP</sequence>
<dbReference type="Pfam" id="PF02776">
    <property type="entry name" value="TPP_enzyme_N"/>
    <property type="match status" value="1"/>
</dbReference>
<dbReference type="Pfam" id="PF02775">
    <property type="entry name" value="TPP_enzyme_C"/>
    <property type="match status" value="1"/>
</dbReference>
<dbReference type="SUPFAM" id="SSF52467">
    <property type="entry name" value="DHS-like NAD/FAD-binding domain"/>
    <property type="match status" value="1"/>
</dbReference>
<evidence type="ECO:0000313" key="9">
    <source>
        <dbReference type="Proteomes" id="UP000247602"/>
    </source>
</evidence>
<dbReference type="SUPFAM" id="SSF52518">
    <property type="entry name" value="Thiamin diphosphate-binding fold (THDP-binding)"/>
    <property type="match status" value="2"/>
</dbReference>
<gene>
    <name evidence="8" type="ORF">DMO24_01280</name>
    <name evidence="7" type="ORF">FHX36_000277</name>
</gene>
<dbReference type="InterPro" id="IPR012001">
    <property type="entry name" value="Thiamin_PyroP_enz_TPP-bd_dom"/>
</dbReference>
<dbReference type="InterPro" id="IPR029035">
    <property type="entry name" value="DHS-like_NAD/FAD-binding_dom"/>
</dbReference>
<feature type="domain" description="Thiamine pyrophosphate enzyme N-terminal TPP-binding" evidence="6">
    <location>
        <begin position="5"/>
        <end position="113"/>
    </location>
</feature>
<evidence type="ECO:0000256" key="1">
    <source>
        <dbReference type="ARBA" id="ARBA00007812"/>
    </source>
</evidence>
<dbReference type="Proteomes" id="UP000580718">
    <property type="component" value="Unassembled WGS sequence"/>
</dbReference>
<dbReference type="EMBL" id="JACIBU010000001">
    <property type="protein sequence ID" value="MBB3674542.1"/>
    <property type="molecule type" value="Genomic_DNA"/>
</dbReference>
<protein>
    <submittedName>
        <fullName evidence="7">Thiamine pyrophosphate-dependent acetolactate synthase large subunit-like protein</fullName>
    </submittedName>
</protein>
<evidence type="ECO:0000259" key="5">
    <source>
        <dbReference type="Pfam" id="PF02775"/>
    </source>
</evidence>
<accession>A0A323VET1</accession>
<organism evidence="8 9">
    <name type="scientific">Modestobacter versicolor</name>
    <dbReference type="NCBI Taxonomy" id="429133"/>
    <lineage>
        <taxon>Bacteria</taxon>
        <taxon>Bacillati</taxon>
        <taxon>Actinomycetota</taxon>
        <taxon>Actinomycetes</taxon>
        <taxon>Geodermatophilales</taxon>
        <taxon>Geodermatophilaceae</taxon>
        <taxon>Modestobacter</taxon>
    </lineage>
</organism>
<proteinExistence type="inferred from homology"/>
<reference evidence="8 9" key="1">
    <citation type="submission" date="2018-06" db="EMBL/GenBank/DDBJ databases">
        <title>Draft genome sequence of Modestobacter versicolor CP153-2.</title>
        <authorList>
            <person name="Gundlapally S.R."/>
        </authorList>
    </citation>
    <scope>NUCLEOTIDE SEQUENCE [LARGE SCALE GENOMIC DNA]</scope>
    <source>
        <strain evidence="8 9">CP153-2</strain>
    </source>
</reference>
<dbReference type="CDD" id="cd07035">
    <property type="entry name" value="TPP_PYR_POX_like"/>
    <property type="match status" value="1"/>
</dbReference>
<reference evidence="7 10" key="2">
    <citation type="submission" date="2020-08" db="EMBL/GenBank/DDBJ databases">
        <title>Sequencing the genomes of 1000 actinobacteria strains.</title>
        <authorList>
            <person name="Klenk H.-P."/>
        </authorList>
    </citation>
    <scope>NUCLEOTIDE SEQUENCE [LARGE SCALE GENOMIC DNA]</scope>
    <source>
        <strain evidence="7 10">DSM 16678</strain>
    </source>
</reference>
<keyword evidence="9" id="KW-1185">Reference proteome</keyword>
<evidence type="ECO:0000259" key="4">
    <source>
        <dbReference type="Pfam" id="PF00205"/>
    </source>
</evidence>
<dbReference type="AlphaFoldDB" id="A0A323VET1"/>
<feature type="domain" description="Thiamine pyrophosphate enzyme TPP-binding" evidence="5">
    <location>
        <begin position="387"/>
        <end position="529"/>
    </location>
</feature>
<comment type="caution">
    <text evidence="8">The sequence shown here is derived from an EMBL/GenBank/DDBJ whole genome shotgun (WGS) entry which is preliminary data.</text>
</comment>
<dbReference type="CDD" id="cd02002">
    <property type="entry name" value="TPP_BFDC"/>
    <property type="match status" value="1"/>
</dbReference>
<evidence type="ECO:0000256" key="3">
    <source>
        <dbReference type="RuleBase" id="RU362132"/>
    </source>
</evidence>
<evidence type="ECO:0000313" key="7">
    <source>
        <dbReference type="EMBL" id="MBB3674542.1"/>
    </source>
</evidence>
<dbReference type="InterPro" id="IPR011766">
    <property type="entry name" value="TPP_enzyme_TPP-bd"/>
</dbReference>
<dbReference type="RefSeq" id="WP_110550546.1">
    <property type="nucleotide sequence ID" value="NZ_JACIBU010000001.1"/>
</dbReference>
<comment type="similarity">
    <text evidence="1 3">Belongs to the TPP enzyme family.</text>
</comment>
<dbReference type="GO" id="GO:0003984">
    <property type="term" value="F:acetolactate synthase activity"/>
    <property type="evidence" value="ECO:0007669"/>
    <property type="project" value="TreeGrafter"/>
</dbReference>
<dbReference type="Gene3D" id="3.40.50.970">
    <property type="match status" value="2"/>
</dbReference>
<evidence type="ECO:0000313" key="10">
    <source>
        <dbReference type="Proteomes" id="UP000580718"/>
    </source>
</evidence>
<dbReference type="PANTHER" id="PTHR18968:SF133">
    <property type="entry name" value="BENZOYLFORMATE DECARBOXYLASE"/>
    <property type="match status" value="1"/>
</dbReference>
<dbReference type="Proteomes" id="UP000247602">
    <property type="component" value="Unassembled WGS sequence"/>
</dbReference>
<dbReference type="OrthoDB" id="2443624at2"/>
<dbReference type="GO" id="GO:0050660">
    <property type="term" value="F:flavin adenine dinucleotide binding"/>
    <property type="evidence" value="ECO:0007669"/>
    <property type="project" value="TreeGrafter"/>
</dbReference>
<name>A0A323VET1_9ACTN</name>
<keyword evidence="2 3" id="KW-0786">Thiamine pyrophosphate</keyword>
<dbReference type="InterPro" id="IPR045229">
    <property type="entry name" value="TPP_enz"/>
</dbReference>
<dbReference type="GO" id="GO:0000287">
    <property type="term" value="F:magnesium ion binding"/>
    <property type="evidence" value="ECO:0007669"/>
    <property type="project" value="InterPro"/>
</dbReference>